<dbReference type="GO" id="GO:0000981">
    <property type="term" value="F:DNA-binding transcription factor activity, RNA polymerase II-specific"/>
    <property type="evidence" value="ECO:0007669"/>
    <property type="project" value="InterPro"/>
</dbReference>
<evidence type="ECO:0000313" key="10">
    <source>
        <dbReference type="EMBL" id="KAK0747035.1"/>
    </source>
</evidence>
<dbReference type="Gene3D" id="3.30.160.60">
    <property type="entry name" value="Classic Zinc Finger"/>
    <property type="match status" value="2"/>
</dbReference>
<protein>
    <submittedName>
        <fullName evidence="10">Uncharacterized protein</fullName>
    </submittedName>
</protein>
<evidence type="ECO:0000313" key="11">
    <source>
        <dbReference type="Proteomes" id="UP001172155"/>
    </source>
</evidence>
<organism evidence="10 11">
    <name type="scientific">Schizothecium vesticola</name>
    <dbReference type="NCBI Taxonomy" id="314040"/>
    <lineage>
        <taxon>Eukaryota</taxon>
        <taxon>Fungi</taxon>
        <taxon>Dikarya</taxon>
        <taxon>Ascomycota</taxon>
        <taxon>Pezizomycotina</taxon>
        <taxon>Sordariomycetes</taxon>
        <taxon>Sordariomycetidae</taxon>
        <taxon>Sordariales</taxon>
        <taxon>Schizotheciaceae</taxon>
        <taxon>Schizothecium</taxon>
    </lineage>
</organism>
<feature type="domain" description="Zn(2)-C6 fungal-type" evidence="8">
    <location>
        <begin position="98"/>
        <end position="127"/>
    </location>
</feature>
<dbReference type="SMART" id="SM00355">
    <property type="entry name" value="ZnF_C2H2"/>
    <property type="match status" value="2"/>
</dbReference>
<dbReference type="Pfam" id="PF00172">
    <property type="entry name" value="Zn_clus"/>
    <property type="match status" value="1"/>
</dbReference>
<dbReference type="PROSITE" id="PS00463">
    <property type="entry name" value="ZN2_CY6_FUNGAL_1"/>
    <property type="match status" value="1"/>
</dbReference>
<dbReference type="SUPFAM" id="SSF57667">
    <property type="entry name" value="beta-beta-alpha zinc fingers"/>
    <property type="match status" value="1"/>
</dbReference>
<evidence type="ECO:0000256" key="1">
    <source>
        <dbReference type="ARBA" id="ARBA00022723"/>
    </source>
</evidence>
<evidence type="ECO:0000259" key="9">
    <source>
        <dbReference type="PROSITE" id="PS50157"/>
    </source>
</evidence>
<comment type="caution">
    <text evidence="10">The sequence shown here is derived from an EMBL/GenBank/DDBJ whole genome shotgun (WGS) entry which is preliminary data.</text>
</comment>
<dbReference type="InterPro" id="IPR036864">
    <property type="entry name" value="Zn2-C6_fun-type_DNA-bd_sf"/>
</dbReference>
<keyword evidence="6" id="KW-0863">Zinc-finger</keyword>
<dbReference type="GO" id="GO:0003677">
    <property type="term" value="F:DNA binding"/>
    <property type="evidence" value="ECO:0007669"/>
    <property type="project" value="InterPro"/>
</dbReference>
<dbReference type="InterPro" id="IPR013087">
    <property type="entry name" value="Znf_C2H2_type"/>
</dbReference>
<accession>A0AA40EWY6</accession>
<dbReference type="PANTHER" id="PTHR47660">
    <property type="entry name" value="TRANSCRIPTION FACTOR WITH C2H2 AND ZN(2)-CYS(6) DNA BINDING DOMAIN (EUROFUNG)-RELATED-RELATED"/>
    <property type="match status" value="1"/>
</dbReference>
<evidence type="ECO:0000256" key="2">
    <source>
        <dbReference type="ARBA" id="ARBA00022833"/>
    </source>
</evidence>
<dbReference type="InterPro" id="IPR036236">
    <property type="entry name" value="Znf_C2H2_sf"/>
</dbReference>
<keyword evidence="11" id="KW-1185">Reference proteome</keyword>
<evidence type="ECO:0000256" key="7">
    <source>
        <dbReference type="SAM" id="MobiDB-lite"/>
    </source>
</evidence>
<dbReference type="InterPro" id="IPR007219">
    <property type="entry name" value="XnlR_reg_dom"/>
</dbReference>
<evidence type="ECO:0000256" key="4">
    <source>
        <dbReference type="ARBA" id="ARBA00023163"/>
    </source>
</evidence>
<dbReference type="PROSITE" id="PS00028">
    <property type="entry name" value="ZINC_FINGER_C2H2_1"/>
    <property type="match status" value="2"/>
</dbReference>
<dbReference type="PANTHER" id="PTHR47660:SF2">
    <property type="entry name" value="TRANSCRIPTION FACTOR WITH C2H2 AND ZN(2)-CYS(6) DNA BINDING DOMAIN (EUROFUNG)"/>
    <property type="match status" value="1"/>
</dbReference>
<evidence type="ECO:0000256" key="5">
    <source>
        <dbReference type="ARBA" id="ARBA00023242"/>
    </source>
</evidence>
<dbReference type="Proteomes" id="UP001172155">
    <property type="component" value="Unassembled WGS sequence"/>
</dbReference>
<dbReference type="Pfam" id="PF04082">
    <property type="entry name" value="Fungal_trans"/>
    <property type="match status" value="1"/>
</dbReference>
<dbReference type="Gene3D" id="4.10.240.10">
    <property type="entry name" value="Zn(2)-C6 fungal-type DNA-binding domain"/>
    <property type="match status" value="1"/>
</dbReference>
<keyword evidence="5" id="KW-0539">Nucleus</keyword>
<proteinExistence type="predicted"/>
<dbReference type="InterPro" id="IPR001138">
    <property type="entry name" value="Zn2Cys6_DnaBD"/>
</dbReference>
<keyword evidence="2" id="KW-0862">Zinc</keyword>
<dbReference type="SUPFAM" id="SSF57701">
    <property type="entry name" value="Zn2/Cys6 DNA-binding domain"/>
    <property type="match status" value="1"/>
</dbReference>
<keyword evidence="4" id="KW-0804">Transcription</keyword>
<dbReference type="AlphaFoldDB" id="A0AA40EWY6"/>
<dbReference type="GO" id="GO:0006351">
    <property type="term" value="P:DNA-templated transcription"/>
    <property type="evidence" value="ECO:0007669"/>
    <property type="project" value="InterPro"/>
</dbReference>
<sequence>MSSAAAASAAGRPATPASRQGMFQCGLCSSQYKRLDHLSRHVRSHTQTKPYQCHVCAKAFGRTDLLKRHLAAHGVDNGPNRRQAARALRDTPVRVSQACRACATNHLRCSEPKPCRRCIERETECVWSPINAGLDSGMGGYPMMSPLDGGFSGPGGDHSDGNHLSDGQDTLDQDLDDTLSGPTSSLPTSVSQLASLFPLRVDQSFIPGQWSTLGSPDFDFVSSMDLDDLDLRFLSQYNANVPFAFEGYPDVMALAPPAPPYPDCGEVPASNTPSTHQTPLPSEAFRQAYWKFQPNSQDRGGTEEVHLSLPAGAPHSASPESRVPLDRRVTCRKLGIAARDSIVALVVKRCRPENQARAMASFPSVELLDTLLQYYLTSSVAQADSFLHVPTFDPNSKRPELLAAMAAAGAVLTADPTLTKLGFAIQECVRTALPLLWESDNSLVRSLELSQAHLISLEIALWSGHGRKVEIAESFLQSLITMLRRGGRLRLSGYSPPSPGWAPWIRQESFKRLAFRALQHDSHSSLALLAPPLVSYAELTLPFPSPPDLWSAPSAAAWSALHHQPPAAVINLPSYFSDPSVLSTGAVDTALARAAFLSALWSLAWEHISLTALQRACPRRWNALLTASRLEELLRLLHHFRLGMEPHAPGNVDLVLRLEHMSMHLHAPFEEVHVFAGMEGPGEVGRGRGAVAAWAGTEGGRQAVWHAGQVVRVARLWEGRRGQGVGAVMVYHAALVLWAWGVVMRGRGAGGEFCLEEADGLAVQRFTQFGSGVACVRGEGGRGGVPLTRPEEVMGVVVGVLKGNHEGMGMPPLVDRLVQLMEAVGQSARGGGGGRGMRGEILVVPTDRVLVRLFVGFSVLNQDHFRTMLVFQL</sequence>
<keyword evidence="1" id="KW-0479">Metal-binding</keyword>
<dbReference type="GO" id="GO:0008270">
    <property type="term" value="F:zinc ion binding"/>
    <property type="evidence" value="ECO:0007669"/>
    <property type="project" value="UniProtKB-KW"/>
</dbReference>
<name>A0AA40EWY6_9PEZI</name>
<dbReference type="CDD" id="cd12148">
    <property type="entry name" value="fungal_TF_MHR"/>
    <property type="match status" value="1"/>
</dbReference>
<dbReference type="PROSITE" id="PS50048">
    <property type="entry name" value="ZN2_CY6_FUNGAL_2"/>
    <property type="match status" value="1"/>
</dbReference>
<reference evidence="10" key="1">
    <citation type="submission" date="2023-06" db="EMBL/GenBank/DDBJ databases">
        <title>Genome-scale phylogeny and comparative genomics of the fungal order Sordariales.</title>
        <authorList>
            <consortium name="Lawrence Berkeley National Laboratory"/>
            <person name="Hensen N."/>
            <person name="Bonometti L."/>
            <person name="Westerberg I."/>
            <person name="Brannstrom I.O."/>
            <person name="Guillou S."/>
            <person name="Cros-Aarteil S."/>
            <person name="Calhoun S."/>
            <person name="Haridas S."/>
            <person name="Kuo A."/>
            <person name="Mondo S."/>
            <person name="Pangilinan J."/>
            <person name="Riley R."/>
            <person name="LaButti K."/>
            <person name="Andreopoulos B."/>
            <person name="Lipzen A."/>
            <person name="Chen C."/>
            <person name="Yanf M."/>
            <person name="Daum C."/>
            <person name="Ng V."/>
            <person name="Clum A."/>
            <person name="Steindorff A."/>
            <person name="Ohm R."/>
            <person name="Martin F."/>
            <person name="Silar P."/>
            <person name="Natvig D."/>
            <person name="Lalanne C."/>
            <person name="Gautier V."/>
            <person name="Ament-velasquez S.L."/>
            <person name="Kruys A."/>
            <person name="Hutchinson M.I."/>
            <person name="Powell A.J."/>
            <person name="Barry K."/>
            <person name="Miller A.N."/>
            <person name="Grigoriev I.V."/>
            <person name="Debuchy R."/>
            <person name="Gladieux P."/>
            <person name="Thoren M.H."/>
            <person name="Johannesson H."/>
        </authorList>
    </citation>
    <scope>NUCLEOTIDE SEQUENCE</scope>
    <source>
        <strain evidence="10">SMH3187-1</strain>
    </source>
</reference>
<evidence type="ECO:0000256" key="3">
    <source>
        <dbReference type="ARBA" id="ARBA00023015"/>
    </source>
</evidence>
<evidence type="ECO:0000256" key="6">
    <source>
        <dbReference type="PROSITE-ProRule" id="PRU00042"/>
    </source>
</evidence>
<dbReference type="CDD" id="cd00067">
    <property type="entry name" value="GAL4"/>
    <property type="match status" value="1"/>
</dbReference>
<dbReference type="PROSITE" id="PS50157">
    <property type="entry name" value="ZINC_FINGER_C2H2_2"/>
    <property type="match status" value="2"/>
</dbReference>
<feature type="compositionally biased region" description="Low complexity" evidence="7">
    <location>
        <begin position="178"/>
        <end position="187"/>
    </location>
</feature>
<evidence type="ECO:0000259" key="8">
    <source>
        <dbReference type="PROSITE" id="PS50048"/>
    </source>
</evidence>
<keyword evidence="3" id="KW-0805">Transcription regulation</keyword>
<feature type="region of interest" description="Disordered" evidence="7">
    <location>
        <begin position="146"/>
        <end position="187"/>
    </location>
</feature>
<dbReference type="SMART" id="SM00066">
    <property type="entry name" value="GAL4"/>
    <property type="match status" value="1"/>
</dbReference>
<feature type="domain" description="C2H2-type" evidence="9">
    <location>
        <begin position="23"/>
        <end position="50"/>
    </location>
</feature>
<gene>
    <name evidence="10" type="ORF">B0T18DRAFT_369780</name>
</gene>
<feature type="domain" description="C2H2-type" evidence="9">
    <location>
        <begin position="51"/>
        <end position="78"/>
    </location>
</feature>
<dbReference type="Pfam" id="PF00096">
    <property type="entry name" value="zf-C2H2"/>
    <property type="match status" value="1"/>
</dbReference>
<dbReference type="EMBL" id="JAUKUD010000004">
    <property type="protein sequence ID" value="KAK0747035.1"/>
    <property type="molecule type" value="Genomic_DNA"/>
</dbReference>